<protein>
    <submittedName>
        <fullName evidence="2">Uncharacterized protein</fullName>
    </submittedName>
</protein>
<dbReference type="AlphaFoldDB" id="A0A914QZL4"/>
<sequence>MSSPPPKRNLILYVENKGPMIITSFNIETQQILQCSIPFDTFQMFQTIQSSFYLQQIKAIAFILNENAFLTFMSAYNFRQKCYEFCKENGIFYLFVSSNVIYSSMALLLYGNHVKNGEEISLLFFAPDETLLVMRIKRMSKRYQIVNDLQIQNIILDENFKALILGNHKPKKIILVRSPFDPIGYMDAFYEFFRNENPIILSSDAVTFHNAIVNTVLHFMCEIYNQFIVELPCIHTFLVCYENVKLLQKYPFLKLPFEKSAIVDVDPTKYISLIVNPTCTGSFDELLKNVKLSNFDCKKVKVTLKVDINSFYDFKIEPFKEELSPDSKHNFCTFKKEKELGENLSKQYFVKSDSLKQSSIKAKLQFSQDDYYFVLDNGKDASEKIPIYISFVEKQPIIGNSAKEMFNVKPEFIVYDIIQLCSNSSLIFVNPKWKFSLSKSDDSSLMVTFKTLDGERQANPMILLAMIIKDGINKIQKEINAILDEIEIGFDGFIPNKFLKQNFEKAAERLKIGISFC</sequence>
<dbReference type="WBParaSite" id="PDA_v2.g7540.t1">
    <property type="protein sequence ID" value="PDA_v2.g7540.t1"/>
    <property type="gene ID" value="PDA_v2.g7540"/>
</dbReference>
<evidence type="ECO:0000313" key="2">
    <source>
        <dbReference type="WBParaSite" id="PDA_v2.g7540.t1"/>
    </source>
</evidence>
<evidence type="ECO:0000313" key="1">
    <source>
        <dbReference type="Proteomes" id="UP000887578"/>
    </source>
</evidence>
<proteinExistence type="predicted"/>
<name>A0A914QZL4_9BILA</name>
<reference evidence="2" key="1">
    <citation type="submission" date="2022-11" db="UniProtKB">
        <authorList>
            <consortium name="WormBaseParasite"/>
        </authorList>
    </citation>
    <scope>IDENTIFICATION</scope>
</reference>
<dbReference type="Proteomes" id="UP000887578">
    <property type="component" value="Unplaced"/>
</dbReference>
<keyword evidence="1" id="KW-1185">Reference proteome</keyword>
<organism evidence="1 2">
    <name type="scientific">Panagrolaimus davidi</name>
    <dbReference type="NCBI Taxonomy" id="227884"/>
    <lineage>
        <taxon>Eukaryota</taxon>
        <taxon>Metazoa</taxon>
        <taxon>Ecdysozoa</taxon>
        <taxon>Nematoda</taxon>
        <taxon>Chromadorea</taxon>
        <taxon>Rhabditida</taxon>
        <taxon>Tylenchina</taxon>
        <taxon>Panagrolaimomorpha</taxon>
        <taxon>Panagrolaimoidea</taxon>
        <taxon>Panagrolaimidae</taxon>
        <taxon>Panagrolaimus</taxon>
    </lineage>
</organism>
<accession>A0A914QZL4</accession>
<dbReference type="Gene3D" id="3.30.420.40">
    <property type="match status" value="1"/>
</dbReference>